<gene>
    <name evidence="2" type="ORF">ACHHYP_03041</name>
</gene>
<proteinExistence type="predicted"/>
<organism evidence="2 3">
    <name type="scientific">Achlya hypogyna</name>
    <name type="common">Oomycete</name>
    <name type="synonym">Protoachlya hypogyna</name>
    <dbReference type="NCBI Taxonomy" id="1202772"/>
    <lineage>
        <taxon>Eukaryota</taxon>
        <taxon>Sar</taxon>
        <taxon>Stramenopiles</taxon>
        <taxon>Oomycota</taxon>
        <taxon>Saprolegniomycetes</taxon>
        <taxon>Saprolegniales</taxon>
        <taxon>Achlyaceae</taxon>
        <taxon>Achlya</taxon>
    </lineage>
</organism>
<accession>A0A1V9Z4S3</accession>
<feature type="domain" description="Complex 1 LYR protein" evidence="1">
    <location>
        <begin position="5"/>
        <end position="61"/>
    </location>
</feature>
<dbReference type="AlphaFoldDB" id="A0A1V9Z4S3"/>
<evidence type="ECO:0000313" key="3">
    <source>
        <dbReference type="Proteomes" id="UP000243579"/>
    </source>
</evidence>
<dbReference type="Pfam" id="PF05347">
    <property type="entry name" value="Complex1_LYR"/>
    <property type="match status" value="1"/>
</dbReference>
<dbReference type="InterPro" id="IPR008011">
    <property type="entry name" value="Complex1_LYR_dom"/>
</dbReference>
<dbReference type="EMBL" id="JNBR01000433">
    <property type="protein sequence ID" value="OQR92994.1"/>
    <property type="molecule type" value="Genomic_DNA"/>
</dbReference>
<evidence type="ECO:0000313" key="2">
    <source>
        <dbReference type="EMBL" id="OQR92994.1"/>
    </source>
</evidence>
<keyword evidence="3" id="KW-1185">Reference proteome</keyword>
<name>A0A1V9Z4S3_ACHHY</name>
<sequence length="82" mass="9809">MTRSQAISFYRSIYRAAGLLPSKDRTQFVRRRLRSEYEKYLHETNPERISFLLQVADTQLDTLLVQVEHYNQVFSDPSYHQV</sequence>
<evidence type="ECO:0000259" key="1">
    <source>
        <dbReference type="Pfam" id="PF05347"/>
    </source>
</evidence>
<protein>
    <recommendedName>
        <fullName evidence="1">Complex 1 LYR protein domain-containing protein</fullName>
    </recommendedName>
</protein>
<comment type="caution">
    <text evidence="2">The sequence shown here is derived from an EMBL/GenBank/DDBJ whole genome shotgun (WGS) entry which is preliminary data.</text>
</comment>
<dbReference type="CDD" id="cd20251">
    <property type="entry name" value="Complex1_LYR_SF"/>
    <property type="match status" value="1"/>
</dbReference>
<dbReference type="Proteomes" id="UP000243579">
    <property type="component" value="Unassembled WGS sequence"/>
</dbReference>
<reference evidence="2 3" key="1">
    <citation type="journal article" date="2014" name="Genome Biol. Evol.">
        <title>The secreted proteins of Achlya hypogyna and Thraustotheca clavata identify the ancestral oomycete secretome and reveal gene acquisitions by horizontal gene transfer.</title>
        <authorList>
            <person name="Misner I."/>
            <person name="Blouin N."/>
            <person name="Leonard G."/>
            <person name="Richards T.A."/>
            <person name="Lane C.E."/>
        </authorList>
    </citation>
    <scope>NUCLEOTIDE SEQUENCE [LARGE SCALE GENOMIC DNA]</scope>
    <source>
        <strain evidence="2 3">ATCC 48635</strain>
    </source>
</reference>
<dbReference type="OrthoDB" id="275715at2759"/>